<keyword evidence="8" id="KW-1185">Reference proteome</keyword>
<dbReference type="AlphaFoldDB" id="A0AAX6I9N6"/>
<keyword evidence="2" id="KW-0217">Developmental protein</keyword>
<evidence type="ECO:0000256" key="1">
    <source>
        <dbReference type="ARBA" id="ARBA00005405"/>
    </source>
</evidence>
<dbReference type="PANTHER" id="PTHR33405">
    <property type="entry name" value="PROTEIN FLX-LIKE 2"/>
    <property type="match status" value="1"/>
</dbReference>
<feature type="coiled-coil region" evidence="6">
    <location>
        <begin position="7"/>
        <end position="59"/>
    </location>
</feature>
<comment type="caution">
    <text evidence="7">The sequence shown here is derived from an EMBL/GenBank/DDBJ whole genome shotgun (WGS) entry which is preliminary data.</text>
</comment>
<dbReference type="EMBL" id="JANAVB010003398">
    <property type="protein sequence ID" value="KAJ6849972.1"/>
    <property type="molecule type" value="Genomic_DNA"/>
</dbReference>
<dbReference type="Proteomes" id="UP001140949">
    <property type="component" value="Unassembled WGS sequence"/>
</dbReference>
<protein>
    <submittedName>
        <fullName evidence="7">Protein FLX-like 2</fullName>
    </submittedName>
</protein>
<evidence type="ECO:0000256" key="2">
    <source>
        <dbReference type="ARBA" id="ARBA00022473"/>
    </source>
</evidence>
<evidence type="ECO:0000256" key="3">
    <source>
        <dbReference type="ARBA" id="ARBA00022782"/>
    </source>
</evidence>
<sequence length="212" mass="24295">MYVLLLIRQMTGKMNVLRRKLAAAQHELQRLQKHMGAMKDEQEQHLRGLLDKISKKEADLQASEPVKQELQQAHIEAQSLVTGRQELISKVQQLTQDLQRSHGDVQKIPSLISELDGLRQEYQHCRAIYDYERKLRIDHYESLQVIEKNYISMVREVEKLRAELMNTTNVNKSGGSYNITAGYKENDSSVQCSVGQNAYECLWSSTGVASCC</sequence>
<proteinExistence type="inferred from homology"/>
<dbReference type="GO" id="GO:0030154">
    <property type="term" value="P:cell differentiation"/>
    <property type="evidence" value="ECO:0007669"/>
    <property type="project" value="UniProtKB-KW"/>
</dbReference>
<dbReference type="InterPro" id="IPR040353">
    <property type="entry name" value="FLX/FLX-like"/>
</dbReference>
<dbReference type="GO" id="GO:0009908">
    <property type="term" value="P:flower development"/>
    <property type="evidence" value="ECO:0007669"/>
    <property type="project" value="UniProtKB-KW"/>
</dbReference>
<organism evidence="7 8">
    <name type="scientific">Iris pallida</name>
    <name type="common">Sweet iris</name>
    <dbReference type="NCBI Taxonomy" id="29817"/>
    <lineage>
        <taxon>Eukaryota</taxon>
        <taxon>Viridiplantae</taxon>
        <taxon>Streptophyta</taxon>
        <taxon>Embryophyta</taxon>
        <taxon>Tracheophyta</taxon>
        <taxon>Spermatophyta</taxon>
        <taxon>Magnoliopsida</taxon>
        <taxon>Liliopsida</taxon>
        <taxon>Asparagales</taxon>
        <taxon>Iridaceae</taxon>
        <taxon>Iridoideae</taxon>
        <taxon>Irideae</taxon>
        <taxon>Iris</taxon>
    </lineage>
</organism>
<comment type="similarity">
    <text evidence="1">Belongs to the FLX family.</text>
</comment>
<evidence type="ECO:0000256" key="6">
    <source>
        <dbReference type="SAM" id="Coils"/>
    </source>
</evidence>
<gene>
    <name evidence="7" type="ORF">M6B38_269110</name>
</gene>
<keyword evidence="5" id="KW-0287">Flowering</keyword>
<accession>A0AAX6I9N6</accession>
<evidence type="ECO:0000256" key="4">
    <source>
        <dbReference type="ARBA" id="ARBA00023054"/>
    </source>
</evidence>
<evidence type="ECO:0000256" key="5">
    <source>
        <dbReference type="ARBA" id="ARBA00023089"/>
    </source>
</evidence>
<reference evidence="7" key="2">
    <citation type="submission" date="2023-04" db="EMBL/GenBank/DDBJ databases">
        <authorList>
            <person name="Bruccoleri R.E."/>
            <person name="Oakeley E.J."/>
            <person name="Faust A.-M."/>
            <person name="Dessus-Babus S."/>
            <person name="Altorfer M."/>
            <person name="Burckhardt D."/>
            <person name="Oertli M."/>
            <person name="Naumann U."/>
            <person name="Petersen F."/>
            <person name="Wong J."/>
        </authorList>
    </citation>
    <scope>NUCLEOTIDE SEQUENCE</scope>
    <source>
        <strain evidence="7">GSM-AAB239-AS_SAM_17_03QT</strain>
        <tissue evidence="7">Leaf</tissue>
    </source>
</reference>
<evidence type="ECO:0000313" key="7">
    <source>
        <dbReference type="EMBL" id="KAJ6849972.1"/>
    </source>
</evidence>
<dbReference type="PANTHER" id="PTHR33405:SF4">
    <property type="entry name" value="PROTEIN FLX-LIKE 2"/>
    <property type="match status" value="1"/>
</dbReference>
<name>A0AAX6I9N6_IRIPA</name>
<keyword evidence="3" id="KW-0221">Differentiation</keyword>
<reference evidence="7" key="1">
    <citation type="journal article" date="2023" name="GigaByte">
        <title>Genome assembly of the bearded iris, Iris pallida Lam.</title>
        <authorList>
            <person name="Bruccoleri R.E."/>
            <person name="Oakeley E.J."/>
            <person name="Faust A.M.E."/>
            <person name="Altorfer M."/>
            <person name="Dessus-Babus S."/>
            <person name="Burckhardt D."/>
            <person name="Oertli M."/>
            <person name="Naumann U."/>
            <person name="Petersen F."/>
            <person name="Wong J."/>
        </authorList>
    </citation>
    <scope>NUCLEOTIDE SEQUENCE</scope>
    <source>
        <strain evidence="7">GSM-AAB239-AS_SAM_17_03QT</strain>
    </source>
</reference>
<evidence type="ECO:0000313" key="8">
    <source>
        <dbReference type="Proteomes" id="UP001140949"/>
    </source>
</evidence>
<keyword evidence="4 6" id="KW-0175">Coiled coil</keyword>